<dbReference type="InterPro" id="IPR058639">
    <property type="entry name" value="BSH_YknX-like"/>
</dbReference>
<evidence type="ECO:0000259" key="2">
    <source>
        <dbReference type="Pfam" id="PF25984"/>
    </source>
</evidence>
<dbReference type="Pfam" id="PF25954">
    <property type="entry name" value="Beta-barrel_RND_2"/>
    <property type="match status" value="1"/>
</dbReference>
<dbReference type="Pfam" id="PF25984">
    <property type="entry name" value="BSH_YknX"/>
    <property type="match status" value="1"/>
</dbReference>
<dbReference type="PANTHER" id="PTHR30469">
    <property type="entry name" value="MULTIDRUG RESISTANCE PROTEIN MDTA"/>
    <property type="match status" value="1"/>
</dbReference>
<accession>A0ABV2T1P6</accession>
<dbReference type="SUPFAM" id="SSF111369">
    <property type="entry name" value="HlyD-like secretion proteins"/>
    <property type="match status" value="1"/>
</dbReference>
<dbReference type="Gene3D" id="1.10.287.470">
    <property type="entry name" value="Helix hairpin bin"/>
    <property type="match status" value="1"/>
</dbReference>
<reference evidence="3 4" key="1">
    <citation type="submission" date="2024-06" db="EMBL/GenBank/DDBJ databases">
        <title>Chitinophaga defluvii sp. nov., isolated from municipal sewage.</title>
        <authorList>
            <person name="Zhang L."/>
        </authorList>
    </citation>
    <scope>NUCLEOTIDE SEQUENCE [LARGE SCALE GENOMIC DNA]</scope>
    <source>
        <strain evidence="3 4">H8</strain>
    </source>
</reference>
<dbReference type="PROSITE" id="PS51257">
    <property type="entry name" value="PROKAR_LIPOPROTEIN"/>
    <property type="match status" value="1"/>
</dbReference>
<evidence type="ECO:0000313" key="4">
    <source>
        <dbReference type="Proteomes" id="UP001549749"/>
    </source>
</evidence>
<feature type="domain" description="YknX-like barrel-sandwich hybrid" evidence="2">
    <location>
        <begin position="59"/>
        <end position="225"/>
    </location>
</feature>
<protein>
    <submittedName>
        <fullName evidence="3">Efflux RND transporter periplasmic adaptor subunit</fullName>
    </submittedName>
</protein>
<sequence length="366" mass="41288">MLRLKGMKLSFRYLLIIILWTSCSPKQEQTTPEIKDITESVYASGIVKSAHQYKVFTTVNGLIQQIFVTEGDSVKKGTPLLKIVSETAALNTENARLAERFAKENVNGEKLNELSIQIELAKSKMKNDAQLLERQRKLWAQGIGSLNELEQRELAAKNSATAYSSAQLQYQDLQRQLDFTARQSRKNLEISTTIANDYIIKSDINGKVYDIMKEQGELVTPQNPIAVIGDARDFYLELQVDEYDIVKLKLSQPVFFSMDSYKGEVFEGKISKINPIMNESSRTFTVEATFVTSPPVLYPNLTTEANIIIQSREKALTIPRSYLTDSSYVILPGKQRRKVVTGVKDYQQVEILSGLSAEDIIVKPMP</sequence>
<dbReference type="RefSeq" id="WP_354659580.1">
    <property type="nucleotide sequence ID" value="NZ_JBEXAC010000001.1"/>
</dbReference>
<evidence type="ECO:0000313" key="3">
    <source>
        <dbReference type="EMBL" id="MET6996939.1"/>
    </source>
</evidence>
<dbReference type="PANTHER" id="PTHR30469:SF15">
    <property type="entry name" value="HLYD FAMILY OF SECRETION PROTEINS"/>
    <property type="match status" value="1"/>
</dbReference>
<name>A0ABV2T1P6_9BACT</name>
<dbReference type="EMBL" id="JBEXAC010000001">
    <property type="protein sequence ID" value="MET6996939.1"/>
    <property type="molecule type" value="Genomic_DNA"/>
</dbReference>
<dbReference type="Gene3D" id="2.40.420.20">
    <property type="match status" value="1"/>
</dbReference>
<dbReference type="Gene3D" id="2.40.50.100">
    <property type="match status" value="1"/>
</dbReference>
<feature type="domain" description="CusB-like beta-barrel" evidence="1">
    <location>
        <begin position="236"/>
        <end position="305"/>
    </location>
</feature>
<organism evidence="3 4">
    <name type="scientific">Chitinophaga defluvii</name>
    <dbReference type="NCBI Taxonomy" id="3163343"/>
    <lineage>
        <taxon>Bacteria</taxon>
        <taxon>Pseudomonadati</taxon>
        <taxon>Bacteroidota</taxon>
        <taxon>Chitinophagia</taxon>
        <taxon>Chitinophagales</taxon>
        <taxon>Chitinophagaceae</taxon>
        <taxon>Chitinophaga</taxon>
    </lineage>
</organism>
<comment type="caution">
    <text evidence="3">The sequence shown here is derived from an EMBL/GenBank/DDBJ whole genome shotgun (WGS) entry which is preliminary data.</text>
</comment>
<dbReference type="InterPro" id="IPR058792">
    <property type="entry name" value="Beta-barrel_RND_2"/>
</dbReference>
<proteinExistence type="predicted"/>
<dbReference type="Proteomes" id="UP001549749">
    <property type="component" value="Unassembled WGS sequence"/>
</dbReference>
<dbReference type="Gene3D" id="2.40.30.170">
    <property type="match status" value="1"/>
</dbReference>
<evidence type="ECO:0000259" key="1">
    <source>
        <dbReference type="Pfam" id="PF25954"/>
    </source>
</evidence>
<keyword evidence="4" id="KW-1185">Reference proteome</keyword>
<gene>
    <name evidence="3" type="ORF">ABR189_06150</name>
</gene>